<proteinExistence type="predicted"/>
<protein>
    <recommendedName>
        <fullName evidence="1">Polymerase/histidinol phosphatase N-terminal domain-containing protein</fullName>
    </recommendedName>
</protein>
<sequence length="236" mass="27302">MDNCKEESLLCDFHIHTNYSDGSLNLRKVVDIYGQTGHDIIAITDHLVDKTNLMGMAAHTINASLSEENFEDYLENIAYESKRALDKYDMLVIPGVEITKNHISAAKSAHILLIDIKKYIPPELSYKKLFLEAKKQNALIIAAHPYHVLGLDKETLYLWNNRKYFSKYIDAWEIGCNKDLFNVVSLESYPFVANSDFHKPSHIHSWRTLLYCKKEIECVKKCIKDNTKVAIKFFRK</sequence>
<evidence type="ECO:0000313" key="3">
    <source>
        <dbReference type="Proteomes" id="UP000199411"/>
    </source>
</evidence>
<dbReference type="PANTHER" id="PTHR42924">
    <property type="entry name" value="EXONUCLEASE"/>
    <property type="match status" value="1"/>
</dbReference>
<organism evidence="2 3">
    <name type="scientific">Desulfurella multipotens</name>
    <dbReference type="NCBI Taxonomy" id="79269"/>
    <lineage>
        <taxon>Bacteria</taxon>
        <taxon>Pseudomonadati</taxon>
        <taxon>Campylobacterota</taxon>
        <taxon>Desulfurellia</taxon>
        <taxon>Desulfurellales</taxon>
        <taxon>Desulfurellaceae</taxon>
        <taxon>Desulfurella</taxon>
    </lineage>
</organism>
<dbReference type="InterPro" id="IPR004013">
    <property type="entry name" value="PHP_dom"/>
</dbReference>
<dbReference type="Gene3D" id="3.20.20.140">
    <property type="entry name" value="Metal-dependent hydrolases"/>
    <property type="match status" value="1"/>
</dbReference>
<evidence type="ECO:0000259" key="1">
    <source>
        <dbReference type="SMART" id="SM00481"/>
    </source>
</evidence>
<dbReference type="Pfam" id="PF02811">
    <property type="entry name" value="PHP"/>
    <property type="match status" value="1"/>
</dbReference>
<reference evidence="3" key="1">
    <citation type="submission" date="2016-10" db="EMBL/GenBank/DDBJ databases">
        <authorList>
            <person name="Varghese N."/>
            <person name="Submissions S."/>
        </authorList>
    </citation>
    <scope>NUCLEOTIDE SEQUENCE [LARGE SCALE GENOMIC DNA]</scope>
    <source>
        <strain evidence="3">DSM 8415</strain>
    </source>
</reference>
<dbReference type="AlphaFoldDB" id="A0A1G6IXD5"/>
<dbReference type="GO" id="GO:0035312">
    <property type="term" value="F:5'-3' DNA exonuclease activity"/>
    <property type="evidence" value="ECO:0007669"/>
    <property type="project" value="TreeGrafter"/>
</dbReference>
<dbReference type="GO" id="GO:0004534">
    <property type="term" value="F:5'-3' RNA exonuclease activity"/>
    <property type="evidence" value="ECO:0007669"/>
    <property type="project" value="TreeGrafter"/>
</dbReference>
<dbReference type="PANTHER" id="PTHR42924:SF11">
    <property type="entry name" value="POLYMERASE_HISTIDINOL PHOSPHATASE N-TERMINAL DOMAIN-CONTAINING PROTEIN"/>
    <property type="match status" value="1"/>
</dbReference>
<dbReference type="OrthoDB" id="8150723at2"/>
<keyword evidence="3" id="KW-1185">Reference proteome</keyword>
<evidence type="ECO:0000313" key="2">
    <source>
        <dbReference type="EMBL" id="SDC11063.1"/>
    </source>
</evidence>
<dbReference type="InterPro" id="IPR016195">
    <property type="entry name" value="Pol/histidinol_Pase-like"/>
</dbReference>
<dbReference type="InterPro" id="IPR052018">
    <property type="entry name" value="PHP_domain"/>
</dbReference>
<dbReference type="Proteomes" id="UP000199411">
    <property type="component" value="Unassembled WGS sequence"/>
</dbReference>
<dbReference type="SUPFAM" id="SSF89550">
    <property type="entry name" value="PHP domain-like"/>
    <property type="match status" value="1"/>
</dbReference>
<dbReference type="RefSeq" id="WP_025392676.1">
    <property type="nucleotide sequence ID" value="NZ_FMYU01000002.1"/>
</dbReference>
<dbReference type="SMART" id="SM00481">
    <property type="entry name" value="POLIIIAc"/>
    <property type="match status" value="1"/>
</dbReference>
<feature type="domain" description="Polymerase/histidinol phosphatase N-terminal" evidence="1">
    <location>
        <begin position="11"/>
        <end position="102"/>
    </location>
</feature>
<gene>
    <name evidence="2" type="ORF">SAMN05660835_00330</name>
</gene>
<dbReference type="EMBL" id="FMYU01000002">
    <property type="protein sequence ID" value="SDC11063.1"/>
    <property type="molecule type" value="Genomic_DNA"/>
</dbReference>
<dbReference type="InterPro" id="IPR003141">
    <property type="entry name" value="Pol/His_phosphatase_N"/>
</dbReference>
<name>A0A1G6IXD5_9BACT</name>
<accession>A0A1G6IXD5</accession>